<proteinExistence type="predicted"/>
<evidence type="ECO:0000313" key="2">
    <source>
        <dbReference type="EMBL" id="KAF9417164.1"/>
    </source>
</evidence>
<name>A0A835L585_SPOEX</name>
<protein>
    <recommendedName>
        <fullName evidence="1">Mutator-like transposase domain-containing protein</fullName>
    </recommendedName>
</protein>
<dbReference type="InterPro" id="IPR049012">
    <property type="entry name" value="Mutator_transp_dom"/>
</dbReference>
<gene>
    <name evidence="2" type="ORF">HW555_005675</name>
</gene>
<accession>A0A835L585</accession>
<sequence length="407" mass="45172">MKTYLVSKHNASTPFEACSSTEGGAGNVPQASNPATAAVLVQTRSGTQTGNLCRIASSRALTYCRVLNKKILLGNKENVPDTEPCPLQIPMEHTKPSSSRNAKETSFMTLQPVEMTPLEHMDANTSINANNIDFTELQTEELFPETLPSDPDDDNTGFEISYCDDEAKRSFQFNELFASMDCPSFTQKYYDKVQNKIYDDWRSTAISVMEAAGKRERDAAIAEGRVNKNGIACIDFIADGAWSKRSYNTNFSALSGAAAIIGLRRGYESRCDAAVVAFNTKRPLSTLHRSILGTSPRAAVKRLEEKRHKQRMQSPEQEKIGNKNPITLTNLISDNVKGVVGVHRINLHKIGVTFKKAAAANNFLKMEDFLWKNKFNTFSAPDAYVRFLARTYASGALNVLRPLFHHI</sequence>
<evidence type="ECO:0000313" key="3">
    <source>
        <dbReference type="Proteomes" id="UP000648187"/>
    </source>
</evidence>
<evidence type="ECO:0000259" key="1">
    <source>
        <dbReference type="Pfam" id="PF20700"/>
    </source>
</evidence>
<dbReference type="Proteomes" id="UP000648187">
    <property type="component" value="Unassembled WGS sequence"/>
</dbReference>
<comment type="caution">
    <text evidence="2">The sequence shown here is derived from an EMBL/GenBank/DDBJ whole genome shotgun (WGS) entry which is preliminary data.</text>
</comment>
<keyword evidence="3" id="KW-1185">Reference proteome</keyword>
<dbReference type="AlphaFoldDB" id="A0A835L585"/>
<dbReference type="Pfam" id="PF20700">
    <property type="entry name" value="Mutator"/>
    <property type="match status" value="1"/>
</dbReference>
<reference evidence="2" key="1">
    <citation type="submission" date="2020-08" db="EMBL/GenBank/DDBJ databases">
        <title>Spodoptera exigua strain:BAW_Kor-Di-RS1 Genome sequencing and assembly.</title>
        <authorList>
            <person name="Kim J."/>
            <person name="Nam H.Y."/>
            <person name="Kwon M."/>
            <person name="Choi J.H."/>
            <person name="Cho S.R."/>
            <person name="Kim G.-H."/>
        </authorList>
    </citation>
    <scope>NUCLEOTIDE SEQUENCE</scope>
    <source>
        <strain evidence="2">BAW_Kor-Di-RS1</strain>
        <tissue evidence="2">Whole-body</tissue>
    </source>
</reference>
<feature type="domain" description="Mutator-like transposase" evidence="1">
    <location>
        <begin position="172"/>
        <end position="266"/>
    </location>
</feature>
<organism evidence="2 3">
    <name type="scientific">Spodoptera exigua</name>
    <name type="common">Beet armyworm</name>
    <name type="synonym">Noctua fulgens</name>
    <dbReference type="NCBI Taxonomy" id="7107"/>
    <lineage>
        <taxon>Eukaryota</taxon>
        <taxon>Metazoa</taxon>
        <taxon>Ecdysozoa</taxon>
        <taxon>Arthropoda</taxon>
        <taxon>Hexapoda</taxon>
        <taxon>Insecta</taxon>
        <taxon>Pterygota</taxon>
        <taxon>Neoptera</taxon>
        <taxon>Endopterygota</taxon>
        <taxon>Lepidoptera</taxon>
        <taxon>Glossata</taxon>
        <taxon>Ditrysia</taxon>
        <taxon>Noctuoidea</taxon>
        <taxon>Noctuidae</taxon>
        <taxon>Amphipyrinae</taxon>
        <taxon>Spodoptera</taxon>
    </lineage>
</organism>
<dbReference type="EMBL" id="JACKWZ010000076">
    <property type="protein sequence ID" value="KAF9417164.1"/>
    <property type="molecule type" value="Genomic_DNA"/>
</dbReference>